<feature type="modified residue" description="N6-(pyridoxal phosphate)lysine" evidence="2">
    <location>
        <position position="205"/>
    </location>
</feature>
<sequence>MQFIDLNIQQKRIRAKIEKRIQMVLDHGQYIMGPEVKSLETVLSQYVGVKHGLACASGTDALLLALMAYDVRPGDVILTTPFTFMATAEVIALLQATPVFVDIDPATFNMDPEQLRKAIKALETHDAGIHPLPQILNRRLFPHPRGIIPVDLFGLPADYESINALAKEYDLFVIEDAAQSFGAESLSGKACSLAHIGCTSFFPAKPLGAYGDGGMCFTDNTELQEKMLSLRVHGQGRNKYENLCIGINGRLDTLQAAILLEKFEIFPDELQKRRKVAHRYNELLKEGNAPLTLPKLPPGVLSAWAQYSVLARSSHERSSIQEKLRKAEIPTAIYYPTPLHLQPAYGFLGYSKGDFPVSEACADRIFSLPMHPYLTEDEQRKIASVICDEP</sequence>
<dbReference type="GO" id="GO:0030170">
    <property type="term" value="F:pyridoxal phosphate binding"/>
    <property type="evidence" value="ECO:0007669"/>
    <property type="project" value="TreeGrafter"/>
</dbReference>
<evidence type="ECO:0000256" key="2">
    <source>
        <dbReference type="PIRSR" id="PIRSR000390-2"/>
    </source>
</evidence>
<dbReference type="EMBL" id="BSDR01000001">
    <property type="protein sequence ID" value="GLI33465.1"/>
    <property type="molecule type" value="Genomic_DNA"/>
</dbReference>
<dbReference type="GO" id="GO:0000271">
    <property type="term" value="P:polysaccharide biosynthetic process"/>
    <property type="evidence" value="ECO:0007669"/>
    <property type="project" value="TreeGrafter"/>
</dbReference>
<proteinExistence type="inferred from homology"/>
<dbReference type="RefSeq" id="WP_281792465.1">
    <property type="nucleotide sequence ID" value="NZ_BSDR01000001.1"/>
</dbReference>
<keyword evidence="4" id="KW-0808">Transferase</keyword>
<dbReference type="GO" id="GO:0008483">
    <property type="term" value="F:transaminase activity"/>
    <property type="evidence" value="ECO:0007669"/>
    <property type="project" value="UniProtKB-KW"/>
</dbReference>
<comment type="caution">
    <text evidence="4">The sequence shown here is derived from an EMBL/GenBank/DDBJ whole genome shotgun (WGS) entry which is preliminary data.</text>
</comment>
<accession>A0A9W6D084</accession>
<dbReference type="PIRSF" id="PIRSF000390">
    <property type="entry name" value="PLP_StrS"/>
    <property type="match status" value="1"/>
</dbReference>
<organism evidence="4 5">
    <name type="scientific">Desulforhabdus amnigena</name>
    <dbReference type="NCBI Taxonomy" id="40218"/>
    <lineage>
        <taxon>Bacteria</taxon>
        <taxon>Pseudomonadati</taxon>
        <taxon>Thermodesulfobacteriota</taxon>
        <taxon>Syntrophobacteria</taxon>
        <taxon>Syntrophobacterales</taxon>
        <taxon>Syntrophobacteraceae</taxon>
        <taxon>Desulforhabdus</taxon>
    </lineage>
</organism>
<protein>
    <submittedName>
        <fullName evidence="4">Aminotransferase DegT</fullName>
    </submittedName>
</protein>
<comment type="similarity">
    <text evidence="3">Belongs to the DegT/DnrJ/EryC1 family.</text>
</comment>
<dbReference type="InterPro" id="IPR000653">
    <property type="entry name" value="DegT/StrS_aminotransferase"/>
</dbReference>
<reference evidence="4" key="1">
    <citation type="submission" date="2022-12" db="EMBL/GenBank/DDBJ databases">
        <title>Reference genome sequencing for broad-spectrum identification of bacterial and archaeal isolates by mass spectrometry.</title>
        <authorList>
            <person name="Sekiguchi Y."/>
            <person name="Tourlousse D.M."/>
        </authorList>
    </citation>
    <scope>NUCLEOTIDE SEQUENCE</scope>
    <source>
        <strain evidence="4">ASRB1</strain>
    </source>
</reference>
<dbReference type="AlphaFoldDB" id="A0A9W6D084"/>
<name>A0A9W6D084_9BACT</name>
<keyword evidence="5" id="KW-1185">Reference proteome</keyword>
<dbReference type="SUPFAM" id="SSF53383">
    <property type="entry name" value="PLP-dependent transferases"/>
    <property type="match status" value="1"/>
</dbReference>
<evidence type="ECO:0000256" key="3">
    <source>
        <dbReference type="RuleBase" id="RU004508"/>
    </source>
</evidence>
<gene>
    <name evidence="4" type="ORF">DAMNIGENAA_08980</name>
</gene>
<keyword evidence="2 3" id="KW-0663">Pyridoxal phosphate</keyword>
<dbReference type="InterPro" id="IPR015421">
    <property type="entry name" value="PyrdxlP-dep_Trfase_major"/>
</dbReference>
<feature type="active site" description="Proton acceptor" evidence="1">
    <location>
        <position position="205"/>
    </location>
</feature>
<dbReference type="InterPro" id="IPR015422">
    <property type="entry name" value="PyrdxlP-dep_Trfase_small"/>
</dbReference>
<dbReference type="PANTHER" id="PTHR30244">
    <property type="entry name" value="TRANSAMINASE"/>
    <property type="match status" value="1"/>
</dbReference>
<dbReference type="CDD" id="cd00616">
    <property type="entry name" value="AHBA_syn"/>
    <property type="match status" value="1"/>
</dbReference>
<dbReference type="Gene3D" id="3.40.640.10">
    <property type="entry name" value="Type I PLP-dependent aspartate aminotransferase-like (Major domain)"/>
    <property type="match status" value="1"/>
</dbReference>
<evidence type="ECO:0000256" key="1">
    <source>
        <dbReference type="PIRSR" id="PIRSR000390-1"/>
    </source>
</evidence>
<dbReference type="Pfam" id="PF01041">
    <property type="entry name" value="DegT_DnrJ_EryC1"/>
    <property type="match status" value="1"/>
</dbReference>
<keyword evidence="4" id="KW-0032">Aminotransferase</keyword>
<dbReference type="PANTHER" id="PTHR30244:SF42">
    <property type="entry name" value="UDP-2-ACETAMIDO-2-DEOXY-3-OXO-D-GLUCURONATE AMINOTRANSFERASE"/>
    <property type="match status" value="1"/>
</dbReference>
<dbReference type="InterPro" id="IPR015424">
    <property type="entry name" value="PyrdxlP-dep_Trfase"/>
</dbReference>
<evidence type="ECO:0000313" key="5">
    <source>
        <dbReference type="Proteomes" id="UP001144372"/>
    </source>
</evidence>
<dbReference type="Gene3D" id="3.90.1150.10">
    <property type="entry name" value="Aspartate Aminotransferase, domain 1"/>
    <property type="match status" value="1"/>
</dbReference>
<evidence type="ECO:0000313" key="4">
    <source>
        <dbReference type="EMBL" id="GLI33465.1"/>
    </source>
</evidence>
<dbReference type="Proteomes" id="UP001144372">
    <property type="component" value="Unassembled WGS sequence"/>
</dbReference>